<dbReference type="OrthoDB" id="3452228at2759"/>
<gene>
    <name evidence="2" type="ORF">BOTCAL_0001g00260</name>
</gene>
<dbReference type="Pfam" id="PF20150">
    <property type="entry name" value="2EXR"/>
    <property type="match status" value="1"/>
</dbReference>
<organism evidence="2 3">
    <name type="scientific">Botryotinia calthae</name>
    <dbReference type="NCBI Taxonomy" id="38488"/>
    <lineage>
        <taxon>Eukaryota</taxon>
        <taxon>Fungi</taxon>
        <taxon>Dikarya</taxon>
        <taxon>Ascomycota</taxon>
        <taxon>Pezizomycotina</taxon>
        <taxon>Leotiomycetes</taxon>
        <taxon>Helotiales</taxon>
        <taxon>Sclerotiniaceae</taxon>
        <taxon>Botryotinia</taxon>
    </lineage>
</organism>
<comment type="caution">
    <text evidence="2">The sequence shown here is derived from an EMBL/GenBank/DDBJ whole genome shotgun (WGS) entry which is preliminary data.</text>
</comment>
<reference evidence="2 3" key="1">
    <citation type="submission" date="2017-11" db="EMBL/GenBank/DDBJ databases">
        <title>Comparative genomics of Botrytis spp.</title>
        <authorList>
            <person name="Valero-Jimenez C.A."/>
            <person name="Tapia P."/>
            <person name="Veloso J."/>
            <person name="Silva-Moreno E."/>
            <person name="Staats M."/>
            <person name="Valdes J.H."/>
            <person name="Van Kan J.A.L."/>
        </authorList>
    </citation>
    <scope>NUCLEOTIDE SEQUENCE [LARGE SCALE GENOMIC DNA]</scope>
    <source>
        <strain evidence="2 3">MUCL2830</strain>
    </source>
</reference>
<keyword evidence="3" id="KW-1185">Reference proteome</keyword>
<name>A0A4Y8DI12_9HELO</name>
<accession>A0A4Y8DI12</accession>
<protein>
    <recommendedName>
        <fullName evidence="1">2EXR domain-containing protein</fullName>
    </recommendedName>
</protein>
<sequence>MSSTDFSGFTELPAEIRLQVWRLAAENALNPPRAIIELCNGPPRTIPVLSINAEARDEALSHTDLRSIPRFSLPEDRVHLNRLCLSQEDREEFVRDSPRDWYSIEKDVFVIGSNDIISHSFYYNPSFRNAIKTIAIPSFVLYCEGRLTMRQLQWQTRYMMGYRGLKTVVLLKDDPAQEPISHQNLIQNTCFYRCTNDIRTRIGRPVDRWELSRIGFEDVFFNNLVSTMRITVPDWQLPEIRWGCLVRH</sequence>
<dbReference type="AlphaFoldDB" id="A0A4Y8DI12"/>
<dbReference type="Proteomes" id="UP000297299">
    <property type="component" value="Unassembled WGS sequence"/>
</dbReference>
<dbReference type="EMBL" id="PHWZ01000001">
    <property type="protein sequence ID" value="TEY87500.1"/>
    <property type="molecule type" value="Genomic_DNA"/>
</dbReference>
<feature type="domain" description="2EXR" evidence="1">
    <location>
        <begin position="6"/>
        <end position="69"/>
    </location>
</feature>
<proteinExistence type="predicted"/>
<evidence type="ECO:0000313" key="2">
    <source>
        <dbReference type="EMBL" id="TEY87500.1"/>
    </source>
</evidence>
<evidence type="ECO:0000313" key="3">
    <source>
        <dbReference type="Proteomes" id="UP000297299"/>
    </source>
</evidence>
<dbReference type="InterPro" id="IPR045518">
    <property type="entry name" value="2EXR"/>
</dbReference>
<evidence type="ECO:0000259" key="1">
    <source>
        <dbReference type="Pfam" id="PF20150"/>
    </source>
</evidence>